<name>A0A0R2BJD8_SECCO</name>
<dbReference type="Proteomes" id="UP000051845">
    <property type="component" value="Unassembled WGS sequence"/>
</dbReference>
<dbReference type="RefSeq" id="WP_056996565.1">
    <property type="nucleotide sequence ID" value="NZ_AYYR01000032.1"/>
</dbReference>
<dbReference type="AlphaFoldDB" id="A0A0R2BJD8"/>
<organism evidence="1 2">
    <name type="scientific">Secundilactobacillus collinoides DSM 20515 = JCM 1123</name>
    <dbReference type="NCBI Taxonomy" id="1423733"/>
    <lineage>
        <taxon>Bacteria</taxon>
        <taxon>Bacillati</taxon>
        <taxon>Bacillota</taxon>
        <taxon>Bacilli</taxon>
        <taxon>Lactobacillales</taxon>
        <taxon>Lactobacillaceae</taxon>
        <taxon>Secundilactobacillus</taxon>
    </lineage>
</organism>
<dbReference type="PATRIC" id="fig|1423733.4.peg.1851"/>
<evidence type="ECO:0000313" key="1">
    <source>
        <dbReference type="EMBL" id="KRM76251.1"/>
    </source>
</evidence>
<evidence type="ECO:0000313" key="2">
    <source>
        <dbReference type="Proteomes" id="UP000051845"/>
    </source>
</evidence>
<sequence length="126" mass="14218">MNKPAPYDPARVQLFFDHYYQDRGVVKWQGFYLSDHTAALKKQAAQEAKTYPAKPKQTVETISRLLADAFANGSVVSIQLNNLDSNGDYHPDVVGRLAGYQDDMIYMNEKAPMMISEIRHVIVDPA</sequence>
<reference evidence="1 2" key="1">
    <citation type="journal article" date="2015" name="Genome Announc.">
        <title>Expanding the biotechnology potential of lactobacilli through comparative genomics of 213 strains and associated genera.</title>
        <authorList>
            <person name="Sun Z."/>
            <person name="Harris H.M."/>
            <person name="McCann A."/>
            <person name="Guo C."/>
            <person name="Argimon S."/>
            <person name="Zhang W."/>
            <person name="Yang X."/>
            <person name="Jeffery I.B."/>
            <person name="Cooney J.C."/>
            <person name="Kagawa T.F."/>
            <person name="Liu W."/>
            <person name="Song Y."/>
            <person name="Salvetti E."/>
            <person name="Wrobel A."/>
            <person name="Rasinkangas P."/>
            <person name="Parkhill J."/>
            <person name="Rea M.C."/>
            <person name="O'Sullivan O."/>
            <person name="Ritari J."/>
            <person name="Douillard F.P."/>
            <person name="Paul Ross R."/>
            <person name="Yang R."/>
            <person name="Briner A.E."/>
            <person name="Felis G.E."/>
            <person name="de Vos W.M."/>
            <person name="Barrangou R."/>
            <person name="Klaenhammer T.R."/>
            <person name="Caufield P.W."/>
            <person name="Cui Y."/>
            <person name="Zhang H."/>
            <person name="O'Toole P.W."/>
        </authorList>
    </citation>
    <scope>NUCLEOTIDE SEQUENCE [LARGE SCALE GENOMIC DNA]</scope>
    <source>
        <strain evidence="1 2">DSM 20515</strain>
    </source>
</reference>
<accession>A0A0R2BJD8</accession>
<dbReference type="STRING" id="33960.TY91_02520"/>
<dbReference type="EMBL" id="AYYR01000032">
    <property type="protein sequence ID" value="KRM76251.1"/>
    <property type="molecule type" value="Genomic_DNA"/>
</dbReference>
<protein>
    <recommendedName>
        <fullName evidence="3">DNA-directed RNA polymerase beta subunit</fullName>
    </recommendedName>
</protein>
<gene>
    <name evidence="1" type="ORF">FC82_GL001761</name>
</gene>
<comment type="caution">
    <text evidence="1">The sequence shown here is derived from an EMBL/GenBank/DDBJ whole genome shotgun (WGS) entry which is preliminary data.</text>
</comment>
<proteinExistence type="predicted"/>
<evidence type="ECO:0008006" key="3">
    <source>
        <dbReference type="Google" id="ProtNLM"/>
    </source>
</evidence>